<accession>L9KP02</accession>
<evidence type="ECO:0000313" key="1">
    <source>
        <dbReference type="EMBL" id="ELW64491.1"/>
    </source>
</evidence>
<name>L9KP02_TUPCH</name>
<protein>
    <submittedName>
        <fullName evidence="1">Uncharacterized protein</fullName>
    </submittedName>
</protein>
<evidence type="ECO:0000313" key="2">
    <source>
        <dbReference type="Proteomes" id="UP000011518"/>
    </source>
</evidence>
<proteinExistence type="predicted"/>
<dbReference type="Proteomes" id="UP000011518">
    <property type="component" value="Unassembled WGS sequence"/>
</dbReference>
<gene>
    <name evidence="1" type="ORF">TREES_T100000672</name>
</gene>
<reference evidence="2" key="2">
    <citation type="journal article" date="2013" name="Nat. Commun.">
        <title>Genome of the Chinese tree shrew.</title>
        <authorList>
            <person name="Fan Y."/>
            <person name="Huang Z.Y."/>
            <person name="Cao C.C."/>
            <person name="Chen C.S."/>
            <person name="Chen Y.X."/>
            <person name="Fan D.D."/>
            <person name="He J."/>
            <person name="Hou H.L."/>
            <person name="Hu L."/>
            <person name="Hu X.T."/>
            <person name="Jiang X.T."/>
            <person name="Lai R."/>
            <person name="Lang Y.S."/>
            <person name="Liang B."/>
            <person name="Liao S.G."/>
            <person name="Mu D."/>
            <person name="Ma Y.Y."/>
            <person name="Niu Y.Y."/>
            <person name="Sun X.Q."/>
            <person name="Xia J.Q."/>
            <person name="Xiao J."/>
            <person name="Xiong Z.Q."/>
            <person name="Xu L."/>
            <person name="Yang L."/>
            <person name="Zhang Y."/>
            <person name="Zhao W."/>
            <person name="Zhao X.D."/>
            <person name="Zheng Y.T."/>
            <person name="Zhou J.M."/>
            <person name="Zhu Y.B."/>
            <person name="Zhang G.J."/>
            <person name="Wang J."/>
            <person name="Yao Y.G."/>
        </authorList>
    </citation>
    <scope>NUCLEOTIDE SEQUENCE [LARGE SCALE GENOMIC DNA]</scope>
</reference>
<dbReference type="AlphaFoldDB" id="L9KP02"/>
<sequence length="177" mass="18886">MVLPKGTMGFELTGLHGPSFDGRVGLAIPGVSGAVWTLPPPLVWPPGQIRAAHTCQQKHVAPQLLCPTGCRDSGALKQHPQRDSGTSSMATEGPHLCPGVCWTRIDQGQQLLTADLLPWAPARAYRGELCEGRSGYTWGHLRAEEGHEVVGTWPFASGSLSLPLTAPWETPQAHGCL</sequence>
<reference evidence="2" key="1">
    <citation type="submission" date="2012-07" db="EMBL/GenBank/DDBJ databases">
        <title>Genome of the Chinese tree shrew, a rising model animal genetically related to primates.</title>
        <authorList>
            <person name="Zhang G."/>
            <person name="Fan Y."/>
            <person name="Yao Y."/>
            <person name="Huang Z."/>
        </authorList>
    </citation>
    <scope>NUCLEOTIDE SEQUENCE [LARGE SCALE GENOMIC DNA]</scope>
</reference>
<organism evidence="1 2">
    <name type="scientific">Tupaia chinensis</name>
    <name type="common">Chinese tree shrew</name>
    <name type="synonym">Tupaia belangeri chinensis</name>
    <dbReference type="NCBI Taxonomy" id="246437"/>
    <lineage>
        <taxon>Eukaryota</taxon>
        <taxon>Metazoa</taxon>
        <taxon>Chordata</taxon>
        <taxon>Craniata</taxon>
        <taxon>Vertebrata</taxon>
        <taxon>Euteleostomi</taxon>
        <taxon>Mammalia</taxon>
        <taxon>Eutheria</taxon>
        <taxon>Euarchontoglires</taxon>
        <taxon>Scandentia</taxon>
        <taxon>Tupaiidae</taxon>
        <taxon>Tupaia</taxon>
    </lineage>
</organism>
<dbReference type="InParanoid" id="L9KP02"/>
<keyword evidence="2" id="KW-1185">Reference proteome</keyword>
<dbReference type="EMBL" id="KB320726">
    <property type="protein sequence ID" value="ELW64491.1"/>
    <property type="molecule type" value="Genomic_DNA"/>
</dbReference>